<evidence type="ECO:0000313" key="2">
    <source>
        <dbReference type="Proteomes" id="UP000192674"/>
    </source>
</evidence>
<protein>
    <submittedName>
        <fullName evidence="1">Uncharacterized protein</fullName>
    </submittedName>
</protein>
<sequence>MRLGIAHHFGWAVAVTASADHRVVDRRRIELIEPGMPAAPIHREGKPLDDAAAAALVAKVRASAVRAASASLDQLTAALPEPIVSMSLRSWPLDFPDDIAIQRRVPYESRADSVMYRKVLAELAHARGWMVHLYNARDVEGQAVNVLGDRANEVLHGSRAALGPPWTKDHRIALAATVMAS</sequence>
<accession>A0A1W2FMG6</accession>
<dbReference type="Proteomes" id="UP000192674">
    <property type="component" value="Unassembled WGS sequence"/>
</dbReference>
<reference evidence="1 2" key="1">
    <citation type="submission" date="2017-04" db="EMBL/GenBank/DDBJ databases">
        <authorList>
            <person name="Afonso C.L."/>
            <person name="Miller P.J."/>
            <person name="Scott M.A."/>
            <person name="Spackman E."/>
            <person name="Goraichik I."/>
            <person name="Dimitrov K.M."/>
            <person name="Suarez D.L."/>
            <person name="Swayne D.E."/>
        </authorList>
    </citation>
    <scope>NUCLEOTIDE SEQUENCE [LARGE SCALE GENOMIC DNA]</scope>
    <source>
        <strain evidence="1 2">DSM 43828</strain>
    </source>
</reference>
<dbReference type="OrthoDB" id="3212180at2"/>
<dbReference type="EMBL" id="FWXV01000008">
    <property type="protein sequence ID" value="SMD22836.1"/>
    <property type="molecule type" value="Genomic_DNA"/>
</dbReference>
<dbReference type="AlphaFoldDB" id="A0A1W2FMG6"/>
<evidence type="ECO:0000313" key="1">
    <source>
        <dbReference type="EMBL" id="SMD22836.1"/>
    </source>
</evidence>
<organism evidence="1 2">
    <name type="scientific">Kibdelosporangium aridum</name>
    <dbReference type="NCBI Taxonomy" id="2030"/>
    <lineage>
        <taxon>Bacteria</taxon>
        <taxon>Bacillati</taxon>
        <taxon>Actinomycetota</taxon>
        <taxon>Actinomycetes</taxon>
        <taxon>Pseudonocardiales</taxon>
        <taxon>Pseudonocardiaceae</taxon>
        <taxon>Kibdelosporangium</taxon>
    </lineage>
</organism>
<proteinExistence type="predicted"/>
<gene>
    <name evidence="1" type="ORF">SAMN05661093_07638</name>
</gene>
<keyword evidence="2" id="KW-1185">Reference proteome</keyword>
<dbReference type="RefSeq" id="WP_084431609.1">
    <property type="nucleotide sequence ID" value="NZ_FWXV01000008.1"/>
</dbReference>
<name>A0A1W2FMG6_KIBAR</name>